<dbReference type="AlphaFoldDB" id="A0A2B4SAM8"/>
<feature type="signal peptide" evidence="2">
    <location>
        <begin position="1"/>
        <end position="19"/>
    </location>
</feature>
<accession>A0A2B4SAM8</accession>
<gene>
    <name evidence="3" type="ORF">AWC38_SpisGene9863</name>
</gene>
<evidence type="ECO:0000256" key="1">
    <source>
        <dbReference type="SAM" id="MobiDB-lite"/>
    </source>
</evidence>
<feature type="compositionally biased region" description="Acidic residues" evidence="1">
    <location>
        <begin position="101"/>
        <end position="110"/>
    </location>
</feature>
<evidence type="ECO:0000256" key="2">
    <source>
        <dbReference type="SAM" id="SignalP"/>
    </source>
</evidence>
<organism evidence="3 4">
    <name type="scientific">Stylophora pistillata</name>
    <name type="common">Smooth cauliflower coral</name>
    <dbReference type="NCBI Taxonomy" id="50429"/>
    <lineage>
        <taxon>Eukaryota</taxon>
        <taxon>Metazoa</taxon>
        <taxon>Cnidaria</taxon>
        <taxon>Anthozoa</taxon>
        <taxon>Hexacorallia</taxon>
        <taxon>Scleractinia</taxon>
        <taxon>Astrocoeniina</taxon>
        <taxon>Pocilloporidae</taxon>
        <taxon>Stylophora</taxon>
    </lineage>
</organism>
<feature type="compositionally biased region" description="Basic and acidic residues" evidence="1">
    <location>
        <begin position="111"/>
        <end position="125"/>
    </location>
</feature>
<feature type="compositionally biased region" description="Acidic residues" evidence="1">
    <location>
        <begin position="41"/>
        <end position="84"/>
    </location>
</feature>
<protein>
    <submittedName>
        <fullName evidence="3">Uncharacterized protein</fullName>
    </submittedName>
</protein>
<name>A0A2B4SAM8_STYPI</name>
<evidence type="ECO:0000313" key="4">
    <source>
        <dbReference type="Proteomes" id="UP000225706"/>
    </source>
</evidence>
<proteinExistence type="predicted"/>
<reference evidence="4" key="1">
    <citation type="journal article" date="2017" name="bioRxiv">
        <title>Comparative analysis of the genomes of Stylophora pistillata and Acropora digitifera provides evidence for extensive differences between species of corals.</title>
        <authorList>
            <person name="Voolstra C.R."/>
            <person name="Li Y."/>
            <person name="Liew Y.J."/>
            <person name="Baumgarten S."/>
            <person name="Zoccola D."/>
            <person name="Flot J.-F."/>
            <person name="Tambutte S."/>
            <person name="Allemand D."/>
            <person name="Aranda M."/>
        </authorList>
    </citation>
    <scope>NUCLEOTIDE SEQUENCE [LARGE SCALE GENOMIC DNA]</scope>
</reference>
<feature type="chain" id="PRO_5012292874" evidence="2">
    <location>
        <begin position="20"/>
        <end position="186"/>
    </location>
</feature>
<keyword evidence="2" id="KW-0732">Signal</keyword>
<keyword evidence="4" id="KW-1185">Reference proteome</keyword>
<dbReference type="Proteomes" id="UP000225706">
    <property type="component" value="Unassembled WGS sequence"/>
</dbReference>
<dbReference type="EMBL" id="LSMT01000149">
    <property type="protein sequence ID" value="PFX25505.1"/>
    <property type="molecule type" value="Genomic_DNA"/>
</dbReference>
<feature type="compositionally biased region" description="Basic and acidic residues" evidence="1">
    <location>
        <begin position="85"/>
        <end position="100"/>
    </location>
</feature>
<comment type="caution">
    <text evidence="3">The sequence shown here is derived from an EMBL/GenBank/DDBJ whole genome shotgun (WGS) entry which is preliminary data.</text>
</comment>
<sequence length="186" mass="21861">MKGFIKILLLLCALSLAKAKPVPETFVDLGEIWNGQNWNEREDEEDWYDEEEDEEAWDEDWDEEEDEEDWDEEEDEEVWVENDEDQQRVEDSNLKGRDEPEKENDEGGLSDEEKNDGGEEEKKEEEVEIVDCETAFDADTAIDDAHDESEEVAVPKEKIDLFKEEILSFKRALDAMQKDFEDFEVP</sequence>
<feature type="region of interest" description="Disordered" evidence="1">
    <location>
        <begin position="36"/>
        <end position="128"/>
    </location>
</feature>
<evidence type="ECO:0000313" key="3">
    <source>
        <dbReference type="EMBL" id="PFX25505.1"/>
    </source>
</evidence>